<proteinExistence type="predicted"/>
<dbReference type="PANTHER" id="PTHR31917">
    <property type="entry name" value="AGENET DOMAIN-CONTAINING PROTEIN-RELATED"/>
    <property type="match status" value="1"/>
</dbReference>
<keyword evidence="7" id="KW-1185">Reference proteome</keyword>
<comment type="caution">
    <text evidence="5">The sequence shown here is derived from an EMBL/GenBank/DDBJ whole genome shotgun (WGS) entry which is preliminary data.</text>
</comment>
<evidence type="ECO:0000256" key="3">
    <source>
        <dbReference type="SAM" id="MobiDB-lite"/>
    </source>
</evidence>
<dbReference type="Pfam" id="PF05641">
    <property type="entry name" value="Agenet"/>
    <property type="match status" value="1"/>
</dbReference>
<dbReference type="InterPro" id="IPR005491">
    <property type="entry name" value="ENT_dom"/>
</dbReference>
<evidence type="ECO:0000256" key="1">
    <source>
        <dbReference type="ARBA" id="ARBA00004123"/>
    </source>
</evidence>
<dbReference type="AlphaFoldDB" id="A0AAX6FLA4"/>
<feature type="domain" description="ENT" evidence="4">
    <location>
        <begin position="339"/>
        <end position="401"/>
    </location>
</feature>
<protein>
    <recommendedName>
        <fullName evidence="4">ENT domain-containing protein</fullName>
    </recommendedName>
</protein>
<gene>
    <name evidence="6" type="ORF">M6B38_392450</name>
    <name evidence="5" type="ORF">M6B38_413400</name>
</gene>
<dbReference type="EMBL" id="JANAVB010024998">
    <property type="protein sequence ID" value="KAJ6821476.1"/>
    <property type="molecule type" value="Genomic_DNA"/>
</dbReference>
<dbReference type="PROSITE" id="PS51138">
    <property type="entry name" value="ENT"/>
    <property type="match status" value="1"/>
</dbReference>
<sequence>MRFRKGNKVEVLNKRELPYGSWNVAEILSGNGHTYCVRYDHHLPEIGSRTERVPRKAIRPFPPPMQGTRSWVSNDIVEVLEGNSWKPAEVSRVVDGGDYLFVTLLGSSREFRVHVSELRLRQAWEDDEWVVLGKESRKGNDAMLILSEIGKFSQCHPVVKKCRGDGKFLGKSDNCFMETYQHPSSGMKKRRHFSSPHIETHCETGRKTLATKKKGKRQRLALAHSSRLPGKVDSVASPQIKIGEKYMHASLNNNMTELPELGTAWGNLADETIFFSVGSLEVSDSESLSSSVGSSSPSYGPYRSSNHPNALPAQDTDLPFDDETPSGSGGKPSPAKDGLQSELHQLELNAYHSTMVALYASGPLSWEREDLLTNLRLMLHITNDEHLLELRHLASIKSDSA</sequence>
<name>A0AAX6FLA4_IRIPA</name>
<dbReference type="InterPro" id="IPR008395">
    <property type="entry name" value="Agenet-like_dom"/>
</dbReference>
<keyword evidence="2" id="KW-0539">Nucleus</keyword>
<dbReference type="GO" id="GO:0005634">
    <property type="term" value="C:nucleus"/>
    <property type="evidence" value="ECO:0007669"/>
    <property type="project" value="UniProtKB-SubCell"/>
</dbReference>
<evidence type="ECO:0000313" key="6">
    <source>
        <dbReference type="EMBL" id="KAJ6821476.1"/>
    </source>
</evidence>
<organism evidence="5 7">
    <name type="scientific">Iris pallida</name>
    <name type="common">Sweet iris</name>
    <dbReference type="NCBI Taxonomy" id="29817"/>
    <lineage>
        <taxon>Eukaryota</taxon>
        <taxon>Viridiplantae</taxon>
        <taxon>Streptophyta</taxon>
        <taxon>Embryophyta</taxon>
        <taxon>Tracheophyta</taxon>
        <taxon>Spermatophyta</taxon>
        <taxon>Magnoliopsida</taxon>
        <taxon>Liliopsida</taxon>
        <taxon>Asparagales</taxon>
        <taxon>Iridaceae</taxon>
        <taxon>Iridoideae</taxon>
        <taxon>Irideae</taxon>
        <taxon>Iris</taxon>
    </lineage>
</organism>
<dbReference type="Gene3D" id="1.10.1240.40">
    <property type="entry name" value="ENT domain"/>
    <property type="match status" value="1"/>
</dbReference>
<feature type="region of interest" description="Disordered" evidence="3">
    <location>
        <begin position="286"/>
        <end position="338"/>
    </location>
</feature>
<evidence type="ECO:0000313" key="5">
    <source>
        <dbReference type="EMBL" id="KAJ6817142.1"/>
    </source>
</evidence>
<dbReference type="PANTHER" id="PTHR31917:SF5">
    <property type="entry name" value="OS02G0204500 PROTEIN"/>
    <property type="match status" value="1"/>
</dbReference>
<dbReference type="SMART" id="SM01191">
    <property type="entry name" value="ENT"/>
    <property type="match status" value="1"/>
</dbReference>
<dbReference type="EMBL" id="JANAVB010027998">
    <property type="protein sequence ID" value="KAJ6817142.1"/>
    <property type="molecule type" value="Genomic_DNA"/>
</dbReference>
<feature type="compositionally biased region" description="Low complexity" evidence="3">
    <location>
        <begin position="286"/>
        <end position="305"/>
    </location>
</feature>
<comment type="subcellular location">
    <subcellularLocation>
        <location evidence="1">Nucleus</location>
    </subcellularLocation>
</comment>
<dbReference type="SUPFAM" id="SSF158639">
    <property type="entry name" value="ENT-like"/>
    <property type="match status" value="1"/>
</dbReference>
<dbReference type="InterPro" id="IPR014002">
    <property type="entry name" value="Agenet_dom_plant"/>
</dbReference>
<dbReference type="Proteomes" id="UP001140949">
    <property type="component" value="Unassembled WGS sequence"/>
</dbReference>
<accession>A0AAX6FLA4</accession>
<evidence type="ECO:0000259" key="4">
    <source>
        <dbReference type="PROSITE" id="PS51138"/>
    </source>
</evidence>
<evidence type="ECO:0000313" key="7">
    <source>
        <dbReference type="Proteomes" id="UP001140949"/>
    </source>
</evidence>
<evidence type="ECO:0000256" key="2">
    <source>
        <dbReference type="ARBA" id="ARBA00023242"/>
    </source>
</evidence>
<reference evidence="5" key="1">
    <citation type="journal article" date="2023" name="GigaByte">
        <title>Genome assembly of the bearded iris, Iris pallida Lam.</title>
        <authorList>
            <person name="Bruccoleri R.E."/>
            <person name="Oakeley E.J."/>
            <person name="Faust A.M.E."/>
            <person name="Altorfer M."/>
            <person name="Dessus-Babus S."/>
            <person name="Burckhardt D."/>
            <person name="Oertli M."/>
            <person name="Naumann U."/>
            <person name="Petersen F."/>
            <person name="Wong J."/>
        </authorList>
    </citation>
    <scope>NUCLEOTIDE SEQUENCE</scope>
    <source>
        <strain evidence="5">GSM-AAB239-AS_SAM_17_03QT</strain>
    </source>
</reference>
<dbReference type="Pfam" id="PF03735">
    <property type="entry name" value="ENT"/>
    <property type="match status" value="1"/>
</dbReference>
<dbReference type="InterPro" id="IPR036142">
    <property type="entry name" value="ENT_dom-like_sf"/>
</dbReference>
<dbReference type="SMART" id="SM00743">
    <property type="entry name" value="Agenet"/>
    <property type="match status" value="2"/>
</dbReference>
<reference evidence="5" key="2">
    <citation type="submission" date="2023-04" db="EMBL/GenBank/DDBJ databases">
        <authorList>
            <person name="Bruccoleri R.E."/>
            <person name="Oakeley E.J."/>
            <person name="Faust A.-M."/>
            <person name="Dessus-Babus S."/>
            <person name="Altorfer M."/>
            <person name="Burckhardt D."/>
            <person name="Oertli M."/>
            <person name="Naumann U."/>
            <person name="Petersen F."/>
            <person name="Wong J."/>
        </authorList>
    </citation>
    <scope>NUCLEOTIDE SEQUENCE</scope>
    <source>
        <strain evidence="5">GSM-AAB239-AS_SAM_17_03QT</strain>
        <tissue evidence="5">Leaf</tissue>
    </source>
</reference>